<feature type="region of interest" description="Disordered" evidence="1">
    <location>
        <begin position="15"/>
        <end position="42"/>
    </location>
</feature>
<sequence>MKGNIILRFSHINQDHKEHGHKHHRHRSVRRHKNGHRHASMRRNGGRRRVFDAAELRLVLLHFISTNPKHGYDLIRAIEEHSGGSYAPSPGVVYPALSMLEDIGFISAQQEEGGKKAFSITPDGESELQTQSETTSSLLQRLESLASEHGRLNPAPVKRAMENIKTALRNRMTQSDATDATALDIAAIIDEATHKIERL</sequence>
<dbReference type="EMBL" id="CP001678">
    <property type="protein sequence ID" value="ACT57905.1"/>
    <property type="molecule type" value="Genomic_DNA"/>
</dbReference>
<feature type="domain" description="Transcription regulator PadR N-terminal" evidence="2">
    <location>
        <begin position="60"/>
        <end position="129"/>
    </location>
</feature>
<reference evidence="4" key="1">
    <citation type="journal article" date="2011" name="J. Bacteriol.">
        <title>Genome sequences of eight morphologically diverse alphaproteobacteria.</title>
        <authorList>
            <consortium name="US DOE Joint Genome Institute"/>
            <person name="Brown P.J."/>
            <person name="Kysela D.T."/>
            <person name="Buechlein A."/>
            <person name="Hemmerich C."/>
            <person name="Brun Y.V."/>
        </authorList>
    </citation>
    <scope>NUCLEOTIDE SEQUENCE [LARGE SCALE GENOMIC DNA]</scope>
    <source>
        <strain evidence="4">ATCC 49814 / DSM 5838 / IFAM 1418</strain>
    </source>
</reference>
<dbReference type="PANTHER" id="PTHR43252:SF7">
    <property type="entry name" value="TRANSCRIPTIONAL REGULATOR YQJI"/>
    <property type="match status" value="1"/>
</dbReference>
<evidence type="ECO:0000256" key="1">
    <source>
        <dbReference type="SAM" id="MobiDB-lite"/>
    </source>
</evidence>
<dbReference type="KEGG" id="hba:Hbal_0203"/>
<dbReference type="InterPro" id="IPR036390">
    <property type="entry name" value="WH_DNA-bd_sf"/>
</dbReference>
<feature type="compositionally biased region" description="Basic residues" evidence="1">
    <location>
        <begin position="19"/>
        <end position="42"/>
    </location>
</feature>
<name>C6XLJ9_HIRBI</name>
<gene>
    <name evidence="3" type="ordered locus">Hbal_0203</name>
</gene>
<dbReference type="Gene3D" id="1.10.10.10">
    <property type="entry name" value="Winged helix-like DNA-binding domain superfamily/Winged helix DNA-binding domain"/>
    <property type="match status" value="1"/>
</dbReference>
<proteinExistence type="predicted"/>
<dbReference type="Pfam" id="PF03551">
    <property type="entry name" value="PadR"/>
    <property type="match status" value="1"/>
</dbReference>
<evidence type="ECO:0000313" key="3">
    <source>
        <dbReference type="EMBL" id="ACT57905.1"/>
    </source>
</evidence>
<dbReference type="InterPro" id="IPR005149">
    <property type="entry name" value="Tscrpt_reg_PadR_N"/>
</dbReference>
<protein>
    <submittedName>
        <fullName evidence="3">Transcriptional regulator, PadR-like family</fullName>
    </submittedName>
</protein>
<keyword evidence="4" id="KW-1185">Reference proteome</keyword>
<evidence type="ECO:0000313" key="4">
    <source>
        <dbReference type="Proteomes" id="UP000002745"/>
    </source>
</evidence>
<organism evidence="3 4">
    <name type="scientific">Hirschia baltica (strain ATCC 49814 / DSM 5838 / IFAM 1418)</name>
    <dbReference type="NCBI Taxonomy" id="582402"/>
    <lineage>
        <taxon>Bacteria</taxon>
        <taxon>Pseudomonadati</taxon>
        <taxon>Pseudomonadota</taxon>
        <taxon>Alphaproteobacteria</taxon>
        <taxon>Hyphomonadales</taxon>
        <taxon>Hyphomonadaceae</taxon>
        <taxon>Hirschia</taxon>
    </lineage>
</organism>
<dbReference type="AlphaFoldDB" id="C6XLJ9"/>
<dbReference type="HOGENOM" id="CLU_063440_1_0_5"/>
<evidence type="ECO:0000259" key="2">
    <source>
        <dbReference type="Pfam" id="PF03551"/>
    </source>
</evidence>
<dbReference type="Proteomes" id="UP000002745">
    <property type="component" value="Chromosome"/>
</dbReference>
<dbReference type="eggNOG" id="COG1695">
    <property type="taxonomic scope" value="Bacteria"/>
</dbReference>
<dbReference type="PANTHER" id="PTHR43252">
    <property type="entry name" value="TRANSCRIPTIONAL REGULATOR YQJI"/>
    <property type="match status" value="1"/>
</dbReference>
<accession>C6XLJ9</accession>
<dbReference type="InterPro" id="IPR036388">
    <property type="entry name" value="WH-like_DNA-bd_sf"/>
</dbReference>
<dbReference type="STRING" id="582402.Hbal_0203"/>
<dbReference type="SUPFAM" id="SSF46785">
    <property type="entry name" value="Winged helix' DNA-binding domain"/>
    <property type="match status" value="1"/>
</dbReference>